<evidence type="ECO:0000256" key="2">
    <source>
        <dbReference type="ARBA" id="ARBA00009810"/>
    </source>
</evidence>
<keyword evidence="6 11" id="KW-0798">TonB box</keyword>
<evidence type="ECO:0000313" key="15">
    <source>
        <dbReference type="Proteomes" id="UP001525968"/>
    </source>
</evidence>
<dbReference type="Pfam" id="PF00593">
    <property type="entry name" value="TonB_dep_Rec_b-barrel"/>
    <property type="match status" value="1"/>
</dbReference>
<dbReference type="InterPro" id="IPR036942">
    <property type="entry name" value="Beta-barrel_TonB_sf"/>
</dbReference>
<dbReference type="InterPro" id="IPR000531">
    <property type="entry name" value="Beta-barrel_TonB"/>
</dbReference>
<evidence type="ECO:0000256" key="6">
    <source>
        <dbReference type="ARBA" id="ARBA00023077"/>
    </source>
</evidence>
<dbReference type="PANTHER" id="PTHR32552:SF84">
    <property type="entry name" value="TONB-DEPENDENT RECEPTOR-RELATED"/>
    <property type="match status" value="1"/>
</dbReference>
<dbReference type="InterPro" id="IPR039426">
    <property type="entry name" value="TonB-dep_rcpt-like"/>
</dbReference>
<dbReference type="InterPro" id="IPR010105">
    <property type="entry name" value="TonB_sidphr_rcpt"/>
</dbReference>
<dbReference type="EMBL" id="JAODYH010000007">
    <property type="protein sequence ID" value="MCT9811791.1"/>
    <property type="molecule type" value="Genomic_DNA"/>
</dbReference>
<dbReference type="CDD" id="cd01347">
    <property type="entry name" value="ligand_gated_channel"/>
    <property type="match status" value="1"/>
</dbReference>
<comment type="caution">
    <text evidence="14">The sequence shown here is derived from an EMBL/GenBank/DDBJ whole genome shotgun (WGS) entry which is preliminary data.</text>
</comment>
<evidence type="ECO:0000259" key="12">
    <source>
        <dbReference type="Pfam" id="PF00593"/>
    </source>
</evidence>
<evidence type="ECO:0000256" key="3">
    <source>
        <dbReference type="ARBA" id="ARBA00022448"/>
    </source>
</evidence>
<keyword evidence="7 10" id="KW-0472">Membrane</keyword>
<name>A0ABT2PMT3_9BURK</name>
<dbReference type="PROSITE" id="PS52016">
    <property type="entry name" value="TONB_DEPENDENT_REC_3"/>
    <property type="match status" value="1"/>
</dbReference>
<comment type="similarity">
    <text evidence="2 10 11">Belongs to the TonB-dependent receptor family.</text>
</comment>
<reference evidence="14 15" key="1">
    <citation type="submission" date="2022-09" db="EMBL/GenBank/DDBJ databases">
        <title>Draft genome of isolate Be4.</title>
        <authorList>
            <person name="Sanchez-Castro I."/>
            <person name="Martinez-Rodriguez P."/>
            <person name="Descostes M."/>
            <person name="Merroun M."/>
        </authorList>
    </citation>
    <scope>NUCLEOTIDE SEQUENCE [LARGE SCALE GENOMIC DNA]</scope>
    <source>
        <strain evidence="14 15">Be4</strain>
    </source>
</reference>
<evidence type="ECO:0000259" key="13">
    <source>
        <dbReference type="Pfam" id="PF07715"/>
    </source>
</evidence>
<keyword evidence="9 10" id="KW-0998">Cell outer membrane</keyword>
<feature type="domain" description="TonB-dependent receptor plug" evidence="13">
    <location>
        <begin position="45"/>
        <end position="148"/>
    </location>
</feature>
<dbReference type="InterPro" id="IPR012910">
    <property type="entry name" value="Plug_dom"/>
</dbReference>
<evidence type="ECO:0000256" key="9">
    <source>
        <dbReference type="ARBA" id="ARBA00023237"/>
    </source>
</evidence>
<dbReference type="Gene3D" id="2.170.130.10">
    <property type="entry name" value="TonB-dependent receptor, plug domain"/>
    <property type="match status" value="1"/>
</dbReference>
<evidence type="ECO:0000256" key="1">
    <source>
        <dbReference type="ARBA" id="ARBA00004571"/>
    </source>
</evidence>
<dbReference type="Gene3D" id="2.40.170.20">
    <property type="entry name" value="TonB-dependent receptor, beta-barrel domain"/>
    <property type="match status" value="1"/>
</dbReference>
<evidence type="ECO:0000256" key="4">
    <source>
        <dbReference type="ARBA" id="ARBA00022452"/>
    </source>
</evidence>
<evidence type="ECO:0000256" key="7">
    <source>
        <dbReference type="ARBA" id="ARBA00023136"/>
    </source>
</evidence>
<dbReference type="PANTHER" id="PTHR32552">
    <property type="entry name" value="FERRICHROME IRON RECEPTOR-RELATED"/>
    <property type="match status" value="1"/>
</dbReference>
<dbReference type="InterPro" id="IPR037066">
    <property type="entry name" value="Plug_dom_sf"/>
</dbReference>
<keyword evidence="15" id="KW-1185">Reference proteome</keyword>
<evidence type="ECO:0000256" key="5">
    <source>
        <dbReference type="ARBA" id="ARBA00022692"/>
    </source>
</evidence>
<proteinExistence type="inferred from homology"/>
<dbReference type="RefSeq" id="WP_261501044.1">
    <property type="nucleotide sequence ID" value="NZ_JAODYH010000007.1"/>
</dbReference>
<keyword evidence="8 14" id="KW-0675">Receptor</keyword>
<organism evidence="14 15">
    <name type="scientific">Acidovorax bellezanensis</name>
    <dbReference type="NCBI Taxonomy" id="2976702"/>
    <lineage>
        <taxon>Bacteria</taxon>
        <taxon>Pseudomonadati</taxon>
        <taxon>Pseudomonadota</taxon>
        <taxon>Betaproteobacteria</taxon>
        <taxon>Burkholderiales</taxon>
        <taxon>Comamonadaceae</taxon>
        <taxon>Acidovorax</taxon>
    </lineage>
</organism>
<keyword evidence="3 10" id="KW-0813">Transport</keyword>
<dbReference type="NCBIfam" id="TIGR01783">
    <property type="entry name" value="TonB-siderophor"/>
    <property type="match status" value="1"/>
</dbReference>
<evidence type="ECO:0000256" key="8">
    <source>
        <dbReference type="ARBA" id="ARBA00023170"/>
    </source>
</evidence>
<protein>
    <submittedName>
        <fullName evidence="14">TonB-dependent receptor</fullName>
    </submittedName>
</protein>
<keyword evidence="5 10" id="KW-0812">Transmembrane</keyword>
<keyword evidence="4 10" id="KW-1134">Transmembrane beta strand</keyword>
<evidence type="ECO:0000256" key="11">
    <source>
        <dbReference type="RuleBase" id="RU003357"/>
    </source>
</evidence>
<evidence type="ECO:0000256" key="10">
    <source>
        <dbReference type="PROSITE-ProRule" id="PRU01360"/>
    </source>
</evidence>
<sequence length="682" mass="74921">MQLAFPLAAMAQAALPDVLVKDSRDDPALQLDRPSRSGSYVAVPIQDLPASLDSVSAEQVSERADHAVGDAVSRTVGLTATGSPGNGGLSFASRGFDGVDSVGVAEDGLVLGVAAGTTTYPSNSWGYERFEVLRGPGSLMYGSGTMGATVNAIRKQPSRERATEVLLGAGAHGTVRAGIGASGALGQEWSYRVDAYGERSDGERDLGRSDSQKLMSGLRWQPRGDLQVDLTADFSDQKPERYFGTPVVDGRLATELRDKNFNFLDSDIHYKDQRYKAKLQWQPRDGMTLRNELYHFKADRHWKNIEGYSYDRAAGTVDRYDYLQIGHDLAQTGNRLGWVMAPADHQIAMGWDLSEAKLTVASNSPYGGESQVSAWNTRNGYWDSPDAYRARVASRIRQNALYLEDVWQLHPQWQLMAGVRRDMYDFDRQDLVNGAAFDKFLGGTSWRLGLTHRISARSSVYAQLSAGHDPVTSLLSLNKSSSGFSLTQGRQVEVGFKQQLPEGRGEWTLAVFDITKKDIITRDPNRPSESIQGGQQSSTGVEFTSVLHATKSLRVEGNLAYVDARFDTLREGSAGMDRSGNRPANVPRYSANVWAHYKTGDWRASLGLRHVGNRYNDNANTSALPAYTVADAVLGWQLNPRTTLNLVARNLTNKTYAASAYGSTQWLLGNRRSVELAAHVRF</sequence>
<gene>
    <name evidence="14" type="ORF">N0K08_14195</name>
</gene>
<evidence type="ECO:0000313" key="14">
    <source>
        <dbReference type="EMBL" id="MCT9811791.1"/>
    </source>
</evidence>
<dbReference type="SUPFAM" id="SSF56935">
    <property type="entry name" value="Porins"/>
    <property type="match status" value="1"/>
</dbReference>
<dbReference type="Proteomes" id="UP001525968">
    <property type="component" value="Unassembled WGS sequence"/>
</dbReference>
<feature type="domain" description="TonB-dependent receptor-like beta-barrel" evidence="12">
    <location>
        <begin position="220"/>
        <end position="651"/>
    </location>
</feature>
<comment type="subcellular location">
    <subcellularLocation>
        <location evidence="1 10">Cell outer membrane</location>
        <topology evidence="1 10">Multi-pass membrane protein</topology>
    </subcellularLocation>
</comment>
<dbReference type="Pfam" id="PF07715">
    <property type="entry name" value="Plug"/>
    <property type="match status" value="1"/>
</dbReference>
<accession>A0ABT2PMT3</accession>